<evidence type="ECO:0000256" key="2">
    <source>
        <dbReference type="SAM" id="Phobius"/>
    </source>
</evidence>
<feature type="compositionally biased region" description="Acidic residues" evidence="1">
    <location>
        <begin position="129"/>
        <end position="146"/>
    </location>
</feature>
<evidence type="ECO:0000313" key="3">
    <source>
        <dbReference type="EMBL" id="MFF5898388.1"/>
    </source>
</evidence>
<evidence type="ECO:0000256" key="1">
    <source>
        <dbReference type="SAM" id="MobiDB-lite"/>
    </source>
</evidence>
<accession>A0ABW6X8J2</accession>
<feature type="transmembrane region" description="Helical" evidence="2">
    <location>
        <begin position="29"/>
        <end position="46"/>
    </location>
</feature>
<reference evidence="3 4" key="1">
    <citation type="submission" date="2024-10" db="EMBL/GenBank/DDBJ databases">
        <title>The Natural Products Discovery Center: Release of the First 8490 Sequenced Strains for Exploring Actinobacteria Biosynthetic Diversity.</title>
        <authorList>
            <person name="Kalkreuter E."/>
            <person name="Kautsar S.A."/>
            <person name="Yang D."/>
            <person name="Bader C.D."/>
            <person name="Teijaro C.N."/>
            <person name="Fluegel L."/>
            <person name="Davis C.M."/>
            <person name="Simpson J.R."/>
            <person name="Lauterbach L."/>
            <person name="Steele A.D."/>
            <person name="Gui C."/>
            <person name="Meng S."/>
            <person name="Li G."/>
            <person name="Viehrig K."/>
            <person name="Ye F."/>
            <person name="Su P."/>
            <person name="Kiefer A.F."/>
            <person name="Nichols A."/>
            <person name="Cepeda A.J."/>
            <person name="Yan W."/>
            <person name="Fan B."/>
            <person name="Jiang Y."/>
            <person name="Adhikari A."/>
            <person name="Zheng C.-J."/>
            <person name="Schuster L."/>
            <person name="Cowan T.M."/>
            <person name="Smanski M.J."/>
            <person name="Chevrette M.G."/>
            <person name="De Carvalho L.P.S."/>
            <person name="Shen B."/>
        </authorList>
    </citation>
    <scope>NUCLEOTIDE SEQUENCE [LARGE SCALE GENOMIC DNA]</scope>
    <source>
        <strain evidence="3 4">NPDC012540</strain>
    </source>
</reference>
<feature type="region of interest" description="Disordered" evidence="1">
    <location>
        <begin position="126"/>
        <end position="166"/>
    </location>
</feature>
<keyword evidence="2" id="KW-1133">Transmembrane helix</keyword>
<gene>
    <name evidence="3" type="ORF">ACFY8O_21025</name>
</gene>
<keyword evidence="2" id="KW-0812">Transmembrane</keyword>
<sequence length="432" mass="47029">MDDLREAQPDRAPGLLPERGRRRDAVNKLLCVLAVAGIGLSLWAFVQEVVDLRARSESRERITEACGGLVDPDPVLGLNGGGIDRVKLSDEHETDLGERSSGCLVYRVGDPGTTYGHFSLAVLRRSAEPDAEETAEDETTIDEDSDEPFRRPYGDEKSSPGPVVRHALPHPLGDGALGEYDEYKVTARAVCAKGGKVSSIEVSAVAQYDEPVTAEDRRTLAGLARQGADRAADRTGCLADLPELPATLAEPGTEFGSAARTGGTCDWYRRFLTTEERGSLPDRALGAPAGRASAHDACVLAVGEKETRRIYPGFVKTSDYPQTLDDVLKYLPWWVKTETYVGDGTRGLRAEDFEQKTELTPGTAGTDSDRTWWASSVCDGRPAVHVLWVAYPYDRIAADRLEPLFRAYVDDVTERRGCTDVVLPGAKDFARS</sequence>
<comment type="caution">
    <text evidence="3">The sequence shown here is derived from an EMBL/GenBank/DDBJ whole genome shotgun (WGS) entry which is preliminary data.</text>
</comment>
<keyword evidence="4" id="KW-1185">Reference proteome</keyword>
<name>A0ABW6X8J2_9ACTN</name>
<dbReference type="RefSeq" id="WP_387904457.1">
    <property type="nucleotide sequence ID" value="NZ_JBIBEG010000005.1"/>
</dbReference>
<dbReference type="EMBL" id="JBIBEG010000005">
    <property type="protein sequence ID" value="MFF5898388.1"/>
    <property type="molecule type" value="Genomic_DNA"/>
</dbReference>
<evidence type="ECO:0000313" key="4">
    <source>
        <dbReference type="Proteomes" id="UP001602322"/>
    </source>
</evidence>
<feature type="compositionally biased region" description="Basic and acidic residues" evidence="1">
    <location>
        <begin position="147"/>
        <end position="158"/>
    </location>
</feature>
<dbReference type="Proteomes" id="UP001602322">
    <property type="component" value="Unassembled WGS sequence"/>
</dbReference>
<keyword evidence="2" id="KW-0472">Membrane</keyword>
<protein>
    <submittedName>
        <fullName evidence="3">Uncharacterized protein</fullName>
    </submittedName>
</protein>
<proteinExistence type="predicted"/>
<organism evidence="3 4">
    <name type="scientific">Streptomyces argenteolus</name>
    <dbReference type="NCBI Taxonomy" id="67274"/>
    <lineage>
        <taxon>Bacteria</taxon>
        <taxon>Bacillati</taxon>
        <taxon>Actinomycetota</taxon>
        <taxon>Actinomycetes</taxon>
        <taxon>Kitasatosporales</taxon>
        <taxon>Streptomycetaceae</taxon>
        <taxon>Streptomyces</taxon>
    </lineage>
</organism>